<proteinExistence type="predicted"/>
<evidence type="ECO:0000313" key="3">
    <source>
        <dbReference type="Proteomes" id="UP001144205"/>
    </source>
</evidence>
<dbReference type="InterPro" id="IPR032710">
    <property type="entry name" value="NTF2-like_dom_sf"/>
</dbReference>
<dbReference type="RefSeq" id="WP_281840985.1">
    <property type="nucleotide sequence ID" value="NZ_BROH01000001.1"/>
</dbReference>
<organism evidence="2 3">
    <name type="scientific">Sinisalibacter aestuarii</name>
    <dbReference type="NCBI Taxonomy" id="2949426"/>
    <lineage>
        <taxon>Bacteria</taxon>
        <taxon>Pseudomonadati</taxon>
        <taxon>Pseudomonadota</taxon>
        <taxon>Alphaproteobacteria</taxon>
        <taxon>Rhodobacterales</taxon>
        <taxon>Roseobacteraceae</taxon>
        <taxon>Sinisalibacter</taxon>
    </lineage>
</organism>
<dbReference type="EMBL" id="BROH01000001">
    <property type="protein sequence ID" value="GKY87051.1"/>
    <property type="molecule type" value="Genomic_DNA"/>
</dbReference>
<dbReference type="Gene3D" id="3.10.450.50">
    <property type="match status" value="1"/>
</dbReference>
<name>A0ABQ5LRY3_9RHOB</name>
<dbReference type="Pfam" id="PF13577">
    <property type="entry name" value="SnoaL_4"/>
    <property type="match status" value="1"/>
</dbReference>
<accession>A0ABQ5LRY3</accession>
<dbReference type="Proteomes" id="UP001144205">
    <property type="component" value="Unassembled WGS sequence"/>
</dbReference>
<reference evidence="2" key="1">
    <citation type="journal article" date="2023" name="Int. J. Syst. Evol. Microbiol.">
        <title>Sinisalibacter aestuarii sp. nov., isolated from estuarine sediment of the Arakawa River.</title>
        <authorList>
            <person name="Arafat S.T."/>
            <person name="Hirano S."/>
            <person name="Sato A."/>
            <person name="Takeuchi K."/>
            <person name="Yasuda T."/>
            <person name="Terahara T."/>
            <person name="Hamada M."/>
            <person name="Kobayashi T."/>
        </authorList>
    </citation>
    <scope>NUCLEOTIDE SEQUENCE</scope>
    <source>
        <strain evidence="2">B-399</strain>
    </source>
</reference>
<protein>
    <submittedName>
        <fullName evidence="2">Bile-acid 7-alpha-dehydratase</fullName>
    </submittedName>
</protein>
<gene>
    <name evidence="2" type="ORF">STA1M1_09200</name>
</gene>
<evidence type="ECO:0000313" key="2">
    <source>
        <dbReference type="EMBL" id="GKY87051.1"/>
    </source>
</evidence>
<feature type="domain" description="SnoaL-like" evidence="1">
    <location>
        <begin position="20"/>
        <end position="158"/>
    </location>
</feature>
<keyword evidence="3" id="KW-1185">Reference proteome</keyword>
<dbReference type="InterPro" id="IPR037401">
    <property type="entry name" value="SnoaL-like"/>
</dbReference>
<sequence>MSSEIGASEGTTAEVTAIERLVAVEEIKYLKSRYFDAVDMKDWSAIIGIFTEDAQVDFGGEGKHHVGHHGVTEADVNPDDWIVIGGPATAKVIEGAVGGISSVHHGHDPQIQIHSATRATGRWKLYDRLEYGHEVMHGYGYYDEEYRCEDGVWRISQLTLNRLRVVWEDMRKTG</sequence>
<dbReference type="SUPFAM" id="SSF54427">
    <property type="entry name" value="NTF2-like"/>
    <property type="match status" value="1"/>
</dbReference>
<comment type="caution">
    <text evidence="2">The sequence shown here is derived from an EMBL/GenBank/DDBJ whole genome shotgun (WGS) entry which is preliminary data.</text>
</comment>
<evidence type="ECO:0000259" key="1">
    <source>
        <dbReference type="Pfam" id="PF13577"/>
    </source>
</evidence>